<accession>A0A6G8Q3L1</accession>
<protein>
    <submittedName>
        <fullName evidence="5">DUF1295 domain-containing protein</fullName>
    </submittedName>
</protein>
<evidence type="ECO:0000313" key="5">
    <source>
        <dbReference type="EMBL" id="QIN81043.1"/>
    </source>
</evidence>
<organism evidence="5 6">
    <name type="scientific">Rubrobacter marinus</name>
    <dbReference type="NCBI Taxonomy" id="2653852"/>
    <lineage>
        <taxon>Bacteria</taxon>
        <taxon>Bacillati</taxon>
        <taxon>Actinomycetota</taxon>
        <taxon>Rubrobacteria</taxon>
        <taxon>Rubrobacterales</taxon>
        <taxon>Rubrobacteraceae</taxon>
        <taxon>Rubrobacter</taxon>
    </lineage>
</organism>
<evidence type="ECO:0000256" key="3">
    <source>
        <dbReference type="ARBA" id="ARBA00022989"/>
    </source>
</evidence>
<comment type="subcellular location">
    <subcellularLocation>
        <location evidence="1">Endomembrane system</location>
        <topology evidence="1">Multi-pass membrane protein</topology>
    </subcellularLocation>
</comment>
<dbReference type="PANTHER" id="PTHR12714:SF9">
    <property type="entry name" value="PROTEIN-S-ISOPRENYLCYSTEINE O-METHYLTRANSFERASE"/>
    <property type="match status" value="1"/>
</dbReference>
<dbReference type="KEGG" id="rmar:GBA65_21615"/>
<geneLocation type="plasmid" evidence="5 6">
    <name>unnamed1</name>
</geneLocation>
<evidence type="ECO:0000256" key="2">
    <source>
        <dbReference type="ARBA" id="ARBA00022692"/>
    </source>
</evidence>
<gene>
    <name evidence="5" type="ORF">GBA65_21615</name>
</gene>
<dbReference type="AlphaFoldDB" id="A0A6G8Q3L1"/>
<dbReference type="GO" id="GO:0016740">
    <property type="term" value="F:transferase activity"/>
    <property type="evidence" value="ECO:0007669"/>
    <property type="project" value="UniProtKB-ARBA"/>
</dbReference>
<dbReference type="Pfam" id="PF04191">
    <property type="entry name" value="PEMT"/>
    <property type="match status" value="1"/>
</dbReference>
<proteinExistence type="predicted"/>
<evidence type="ECO:0000313" key="6">
    <source>
        <dbReference type="Proteomes" id="UP000502706"/>
    </source>
</evidence>
<dbReference type="GO" id="GO:0012505">
    <property type="term" value="C:endomembrane system"/>
    <property type="evidence" value="ECO:0007669"/>
    <property type="project" value="UniProtKB-SubCell"/>
</dbReference>
<keyword evidence="3" id="KW-1133">Transmembrane helix</keyword>
<keyword evidence="4" id="KW-0472">Membrane</keyword>
<keyword evidence="2" id="KW-0812">Transmembrane</keyword>
<evidence type="ECO:0000256" key="4">
    <source>
        <dbReference type="ARBA" id="ARBA00023136"/>
    </source>
</evidence>
<dbReference type="EMBL" id="CP045122">
    <property type="protein sequence ID" value="QIN81043.1"/>
    <property type="molecule type" value="Genomic_DNA"/>
</dbReference>
<dbReference type="InterPro" id="IPR007318">
    <property type="entry name" value="Phopholipid_MeTrfase"/>
</dbReference>
<dbReference type="PANTHER" id="PTHR12714">
    <property type="entry name" value="PROTEIN-S ISOPRENYLCYSTEINE O-METHYLTRANSFERASE"/>
    <property type="match status" value="1"/>
</dbReference>
<name>A0A6G8Q3L1_9ACTN</name>
<keyword evidence="5" id="KW-0614">Plasmid</keyword>
<reference evidence="5 6" key="1">
    <citation type="submission" date="2019-10" db="EMBL/GenBank/DDBJ databases">
        <title>Rubrobacter sp nov SCSIO 52915 isolated from a deep-sea sediment in the South China Sea.</title>
        <authorList>
            <person name="Chen R.W."/>
        </authorList>
    </citation>
    <scope>NUCLEOTIDE SEQUENCE [LARGE SCALE GENOMIC DNA]</scope>
    <source>
        <strain evidence="5 6">SCSIO 52915</strain>
        <plasmid evidence="5 6">unnamed1</plasmid>
    </source>
</reference>
<dbReference type="Gene3D" id="1.20.120.1630">
    <property type="match status" value="1"/>
</dbReference>
<evidence type="ECO:0000256" key="1">
    <source>
        <dbReference type="ARBA" id="ARBA00004127"/>
    </source>
</evidence>
<dbReference type="Proteomes" id="UP000502706">
    <property type="component" value="Plasmid unnamed1"/>
</dbReference>
<keyword evidence="6" id="KW-1185">Reference proteome</keyword>
<sequence>MTKGRAAMGRRLEELLAVAAIGDGMITRFALRRHGLLGEFGRREAMLLTASAAGASWLLRKVGRDYEERGQLSSGSSAVGWASYLLHAGLTILAARRARPLPLGRMPSRTLGGALVLFGSTLFAAGVREFRSFEQMSGLEKGELVKSGPYRYSRNPQVVGWGLALLGAALAGRSPKALLLVAAFFVLHRVYFSIEERHLERAFGEEYRRYRATTPRFLGLTRPV</sequence>